<evidence type="ECO:0000313" key="2">
    <source>
        <dbReference type="Proteomes" id="UP001325680"/>
    </source>
</evidence>
<gene>
    <name evidence="1" type="ORF">U0035_10740</name>
</gene>
<dbReference type="RefSeq" id="WP_114789798.1">
    <property type="nucleotide sequence ID" value="NZ_CP139960.1"/>
</dbReference>
<dbReference type="EMBL" id="CP139960">
    <property type="protein sequence ID" value="WQD40625.1"/>
    <property type="molecule type" value="Genomic_DNA"/>
</dbReference>
<evidence type="ECO:0000313" key="1">
    <source>
        <dbReference type="EMBL" id="WQD40625.1"/>
    </source>
</evidence>
<protein>
    <submittedName>
        <fullName evidence="1">Uncharacterized protein</fullName>
    </submittedName>
</protein>
<organism evidence="1 2">
    <name type="scientific">Niabella yanshanensis</name>
    <dbReference type="NCBI Taxonomy" id="577386"/>
    <lineage>
        <taxon>Bacteria</taxon>
        <taxon>Pseudomonadati</taxon>
        <taxon>Bacteroidota</taxon>
        <taxon>Chitinophagia</taxon>
        <taxon>Chitinophagales</taxon>
        <taxon>Chitinophagaceae</taxon>
        <taxon>Niabella</taxon>
    </lineage>
</organism>
<accession>A0ABZ0WBD7</accession>
<reference evidence="1 2" key="1">
    <citation type="submission" date="2023-12" db="EMBL/GenBank/DDBJ databases">
        <title>Genome sequencing and assembly of bacterial species from a model synthetic community.</title>
        <authorList>
            <person name="Hogle S.L."/>
        </authorList>
    </citation>
    <scope>NUCLEOTIDE SEQUENCE [LARGE SCALE GENOMIC DNA]</scope>
    <source>
        <strain evidence="1 2">HAMBI_3031</strain>
    </source>
</reference>
<dbReference type="Proteomes" id="UP001325680">
    <property type="component" value="Chromosome"/>
</dbReference>
<proteinExistence type="predicted"/>
<name>A0ABZ0WBD7_9BACT</name>
<sequence length="349" mass="38703">MTSEKQTFPQAAQSLTEVLTSVSTNDKEVSAAINLFLDNLPGATTREVATAMQSLAGVFETAKEVNAINAIMLCGYLVEKGYGGKYFIGELERLTIKNLDIAEPLLKASVNVMETTDDEEEDPYEAVDKLREEVVVEHPEQIAADDWLEKIYPCLVSTYSSDLQLFNTGKSLLHDRVKPYSQVSTACSWLSTLFSVLFNEPVLVVELAQQKAFTGSISGIADNFQLQLLLMGIPELGDTIDAELTAVVNGTGPQDGEASVAGKWDMCNWPILSAAHKEKGESDSDHWIWSEGSPEDIEPLEGRRVILLKEPSYQRGLYVQRSFSTLPASINIEKWLSEEELNQWLEKMK</sequence>
<keyword evidence="2" id="KW-1185">Reference proteome</keyword>